<feature type="transmembrane region" description="Helical" evidence="1">
    <location>
        <begin position="6"/>
        <end position="23"/>
    </location>
</feature>
<keyword evidence="1" id="KW-0472">Membrane</keyword>
<keyword evidence="1" id="KW-0812">Transmembrane</keyword>
<reference evidence="2 3" key="1">
    <citation type="journal article" date="2009" name="Int. J. Syst. Evol. Microbiol.">
        <title>Nocardioides caeni sp. nov., isolated from wastewater.</title>
        <authorList>
            <person name="Yoon J.H."/>
            <person name="Kang S.J."/>
            <person name="Park S."/>
            <person name="Kim W."/>
            <person name="Oh T.K."/>
        </authorList>
    </citation>
    <scope>NUCLEOTIDE SEQUENCE [LARGE SCALE GENOMIC DNA]</scope>
    <source>
        <strain evidence="2 3">DSM 23134</strain>
    </source>
</reference>
<accession>A0A4S8NR55</accession>
<proteinExistence type="predicted"/>
<protein>
    <submittedName>
        <fullName evidence="2">Uncharacterized protein</fullName>
    </submittedName>
</protein>
<evidence type="ECO:0000313" key="3">
    <source>
        <dbReference type="Proteomes" id="UP000307087"/>
    </source>
</evidence>
<feature type="transmembrane region" description="Helical" evidence="1">
    <location>
        <begin position="63"/>
        <end position="83"/>
    </location>
</feature>
<dbReference type="RefSeq" id="WP_136561286.1">
    <property type="nucleotide sequence ID" value="NZ_BAABLS010000002.1"/>
</dbReference>
<sequence length="136" mass="14205">MDVVVLVLLLLQSALGVLALLRWRKALRPSARFPTSLVAAHIAVSDIATILWVVRLVTDEVGWGWAALGVLLVGNGIGDLVLAGRWRLDQATSGAWLKGWVSAAKGLTNPKRRVGAAHAAGAGITTVALLVACLIG</sequence>
<evidence type="ECO:0000256" key="1">
    <source>
        <dbReference type="SAM" id="Phobius"/>
    </source>
</evidence>
<keyword evidence="3" id="KW-1185">Reference proteome</keyword>
<feature type="transmembrane region" description="Helical" evidence="1">
    <location>
        <begin position="35"/>
        <end position="57"/>
    </location>
</feature>
<dbReference type="OrthoDB" id="5072105at2"/>
<organism evidence="2 3">
    <name type="scientific">Nocardioides caeni</name>
    <dbReference type="NCBI Taxonomy" id="574700"/>
    <lineage>
        <taxon>Bacteria</taxon>
        <taxon>Bacillati</taxon>
        <taxon>Actinomycetota</taxon>
        <taxon>Actinomycetes</taxon>
        <taxon>Propionibacteriales</taxon>
        <taxon>Nocardioidaceae</taxon>
        <taxon>Nocardioides</taxon>
    </lineage>
</organism>
<name>A0A4S8NR55_9ACTN</name>
<gene>
    <name evidence="2" type="ORF">E9934_02880</name>
</gene>
<dbReference type="EMBL" id="STGW01000001">
    <property type="protein sequence ID" value="THV18572.1"/>
    <property type="molecule type" value="Genomic_DNA"/>
</dbReference>
<comment type="caution">
    <text evidence="2">The sequence shown here is derived from an EMBL/GenBank/DDBJ whole genome shotgun (WGS) entry which is preliminary data.</text>
</comment>
<keyword evidence="1" id="KW-1133">Transmembrane helix</keyword>
<dbReference type="AlphaFoldDB" id="A0A4S8NR55"/>
<evidence type="ECO:0000313" key="2">
    <source>
        <dbReference type="EMBL" id="THV18572.1"/>
    </source>
</evidence>
<dbReference type="Proteomes" id="UP000307087">
    <property type="component" value="Unassembled WGS sequence"/>
</dbReference>